<evidence type="ECO:0000259" key="7">
    <source>
        <dbReference type="Pfam" id="PF00155"/>
    </source>
</evidence>
<evidence type="ECO:0000256" key="2">
    <source>
        <dbReference type="ARBA" id="ARBA00007441"/>
    </source>
</evidence>
<evidence type="ECO:0000256" key="6">
    <source>
        <dbReference type="ARBA" id="ARBA00022898"/>
    </source>
</evidence>
<dbReference type="Gene3D" id="3.90.1150.10">
    <property type="entry name" value="Aspartate Aminotransferase, domain 1"/>
    <property type="match status" value="1"/>
</dbReference>
<dbReference type="Gene3D" id="3.40.640.10">
    <property type="entry name" value="Type I PLP-dependent aspartate aminotransferase-like (Major domain)"/>
    <property type="match status" value="1"/>
</dbReference>
<dbReference type="EMBL" id="AXSB02000007">
    <property type="protein sequence ID" value="ETH32259.1"/>
    <property type="molecule type" value="Genomic_DNA"/>
</dbReference>
<dbReference type="EC" id="2.6.1.-" evidence="8"/>
<dbReference type="InterPro" id="IPR015421">
    <property type="entry name" value="PyrdxlP-dep_Trfase_major"/>
</dbReference>
<evidence type="ECO:0000313" key="9">
    <source>
        <dbReference type="Proteomes" id="UP000018679"/>
    </source>
</evidence>
<dbReference type="PANTHER" id="PTHR42790">
    <property type="entry name" value="AMINOTRANSFERASE"/>
    <property type="match status" value="1"/>
</dbReference>
<comment type="caution">
    <text evidence="8">The sequence shown here is derived from an EMBL/GenBank/DDBJ whole genome shotgun (WGS) entry which is preliminary data.</text>
</comment>
<dbReference type="AlphaFoldDB" id="A0AAI9J4H0"/>
<dbReference type="PANTHER" id="PTHR42790:SF19">
    <property type="entry name" value="KYNURENINE_ALPHA-AMINOADIPATE AMINOTRANSFERASE, MITOCHONDRIAL"/>
    <property type="match status" value="1"/>
</dbReference>
<dbReference type="InterPro" id="IPR015422">
    <property type="entry name" value="PyrdxlP-dep_Trfase_small"/>
</dbReference>
<name>A0AAI9J4H0_BORPT</name>
<comment type="cofactor">
    <cofactor evidence="1">
        <name>pyridoxal 5'-phosphate</name>
        <dbReference type="ChEBI" id="CHEBI:597326"/>
    </cofactor>
</comment>
<evidence type="ECO:0000256" key="1">
    <source>
        <dbReference type="ARBA" id="ARBA00001933"/>
    </source>
</evidence>
<evidence type="ECO:0000313" key="8">
    <source>
        <dbReference type="EMBL" id="ETH32259.1"/>
    </source>
</evidence>
<keyword evidence="6" id="KW-0663">Pyridoxal phosphate</keyword>
<protein>
    <submittedName>
        <fullName evidence="8">Aminotransferase, class I/II</fullName>
        <ecNumber evidence="8">2.6.1.-</ecNumber>
    </submittedName>
</protein>
<dbReference type="InterPro" id="IPR004839">
    <property type="entry name" value="Aminotransferase_I/II_large"/>
</dbReference>
<dbReference type="Proteomes" id="UP000018679">
    <property type="component" value="Unassembled WGS sequence"/>
</dbReference>
<reference evidence="8 9" key="1">
    <citation type="journal article" date="2013" name="Genome Announc.">
        <title>Genome Sequences of 28 Bordetella pertussis U.S. Outbreak Strains Dating from 2010 to 2012.</title>
        <authorList>
            <person name="Harvill E.T."/>
            <person name="Goodfield L.L."/>
            <person name="Ivanov Y."/>
            <person name="Meyer J.A."/>
            <person name="Newth C."/>
            <person name="Cassiday P."/>
            <person name="Tondella M.L."/>
            <person name="Liao P."/>
            <person name="Zimmerman J."/>
            <person name="Meert K."/>
            <person name="Wessel D."/>
            <person name="Berger J."/>
            <person name="Dean J.M."/>
            <person name="Holubkov R."/>
            <person name="Burr J."/>
            <person name="Liu T."/>
            <person name="Brinkac L."/>
            <person name="Kim M."/>
            <person name="Losada L."/>
        </authorList>
    </citation>
    <scope>NUCLEOTIDE SEQUENCE [LARGE SCALE GENOMIC DNA]</scope>
    <source>
        <strain evidence="8 9">CHLA-26</strain>
    </source>
</reference>
<dbReference type="GO" id="GO:0008483">
    <property type="term" value="F:transaminase activity"/>
    <property type="evidence" value="ECO:0007669"/>
    <property type="project" value="UniProtKB-KW"/>
</dbReference>
<comment type="similarity">
    <text evidence="2">Belongs to the class-I pyridoxal-phosphate-dependent aminotransferase family.</text>
</comment>
<dbReference type="Pfam" id="PF00155">
    <property type="entry name" value="Aminotran_1_2"/>
    <property type="match status" value="1"/>
</dbReference>
<evidence type="ECO:0000256" key="4">
    <source>
        <dbReference type="ARBA" id="ARBA00022576"/>
    </source>
</evidence>
<keyword evidence="4 8" id="KW-0032">Aminotransferase</keyword>
<proteinExistence type="inferred from homology"/>
<evidence type="ECO:0000256" key="3">
    <source>
        <dbReference type="ARBA" id="ARBA00011738"/>
    </source>
</evidence>
<dbReference type="InterPro" id="IPR050859">
    <property type="entry name" value="Class-I_PLP-dep_aminotransf"/>
</dbReference>
<organism evidence="8 9">
    <name type="scientific">Bordetella pertussis CHLA-26</name>
    <dbReference type="NCBI Taxonomy" id="1331284"/>
    <lineage>
        <taxon>Bacteria</taxon>
        <taxon>Pseudomonadati</taxon>
        <taxon>Pseudomonadota</taxon>
        <taxon>Betaproteobacteria</taxon>
        <taxon>Burkholderiales</taxon>
        <taxon>Alcaligenaceae</taxon>
        <taxon>Bordetella</taxon>
    </lineage>
</organism>
<dbReference type="CDD" id="cd00609">
    <property type="entry name" value="AAT_like"/>
    <property type="match status" value="1"/>
</dbReference>
<gene>
    <name evidence="8" type="ORF">L566_0244</name>
</gene>
<feature type="domain" description="Aminotransferase class I/classII large" evidence="7">
    <location>
        <begin position="59"/>
        <end position="399"/>
    </location>
</feature>
<dbReference type="GO" id="GO:0030170">
    <property type="term" value="F:pyridoxal phosphate binding"/>
    <property type="evidence" value="ECO:0007669"/>
    <property type="project" value="InterPro"/>
</dbReference>
<dbReference type="GO" id="GO:1901605">
    <property type="term" value="P:alpha-amino acid metabolic process"/>
    <property type="evidence" value="ECO:0007669"/>
    <property type="project" value="TreeGrafter"/>
</dbReference>
<dbReference type="InterPro" id="IPR015424">
    <property type="entry name" value="PyrdxlP-dep_Trfase"/>
</dbReference>
<evidence type="ECO:0000256" key="5">
    <source>
        <dbReference type="ARBA" id="ARBA00022679"/>
    </source>
</evidence>
<dbReference type="SUPFAM" id="SSF53383">
    <property type="entry name" value="PLP-dependent transferases"/>
    <property type="match status" value="1"/>
</dbReference>
<dbReference type="FunFam" id="3.40.640.10:FF:000053">
    <property type="entry name" value="Aminotransferase, class I"/>
    <property type="match status" value="1"/>
</dbReference>
<accession>A0AAI9J4H0</accession>
<sequence length="409" mass="44523">MFLTLFQDHSMDKPFEPECSFSERAKQLTSSAIREILKVTERPEVISFAGGLPAPGGFPVEVVQAAFDKVLVTNDRAALQYGPTEGYAPLRQWVADDLNAAGANVTADQILIVSGSQQALDLLGKVLIDKDSPILVEDPSYLGALQSFSLYQPKYVPIPTDDGGLVPEAITAELAEGARFLYALPNFQNPTGRTLNLERRKALVRQAAQFGVPIIEDDPYGELRYAGEPQPGLLALAGECGATVIRLGTFSKVLAPGLRLGYIAAPRNIINKLVQAKQATDLHTPTLTQMAVYEVVKTGFLAEHLPRVREIYRVQGRCMLEAIEREFPASVSWTKPEGGMFIWVTLPEHIDSTKLLAQAVEQNVAFVPGGPFYAGTPRQNTLRLSFATVPEAKIREGIAILGKLLKAAI</sequence>
<keyword evidence="5 8" id="KW-0808">Transferase</keyword>
<comment type="subunit">
    <text evidence="3">Homodimer.</text>
</comment>